<protein>
    <submittedName>
        <fullName evidence="1">Uncharacterized protein</fullName>
    </submittedName>
</protein>
<organism evidence="1">
    <name type="scientific">Arundo donax</name>
    <name type="common">Giant reed</name>
    <name type="synonym">Donax arundinaceus</name>
    <dbReference type="NCBI Taxonomy" id="35708"/>
    <lineage>
        <taxon>Eukaryota</taxon>
        <taxon>Viridiplantae</taxon>
        <taxon>Streptophyta</taxon>
        <taxon>Embryophyta</taxon>
        <taxon>Tracheophyta</taxon>
        <taxon>Spermatophyta</taxon>
        <taxon>Magnoliopsida</taxon>
        <taxon>Liliopsida</taxon>
        <taxon>Poales</taxon>
        <taxon>Poaceae</taxon>
        <taxon>PACMAD clade</taxon>
        <taxon>Arundinoideae</taxon>
        <taxon>Arundineae</taxon>
        <taxon>Arundo</taxon>
    </lineage>
</organism>
<evidence type="ECO:0000313" key="1">
    <source>
        <dbReference type="EMBL" id="JAD93506.1"/>
    </source>
</evidence>
<dbReference type="EMBL" id="GBRH01204389">
    <property type="protein sequence ID" value="JAD93506.1"/>
    <property type="molecule type" value="Transcribed_RNA"/>
</dbReference>
<reference evidence="1" key="2">
    <citation type="journal article" date="2015" name="Data Brief">
        <title>Shoot transcriptome of the giant reed, Arundo donax.</title>
        <authorList>
            <person name="Barrero R.A."/>
            <person name="Guerrero F.D."/>
            <person name="Moolhuijzen P."/>
            <person name="Goolsby J.A."/>
            <person name="Tidwell J."/>
            <person name="Bellgard S.E."/>
            <person name="Bellgard M.I."/>
        </authorList>
    </citation>
    <scope>NUCLEOTIDE SEQUENCE</scope>
    <source>
        <tissue evidence="1">Shoot tissue taken approximately 20 cm above the soil surface</tissue>
    </source>
</reference>
<proteinExistence type="predicted"/>
<accession>A0A0A9E0E9</accession>
<sequence length="14" mass="1715">MRPLNSFFAIGWIY</sequence>
<name>A0A0A9E0E9_ARUDO</name>
<reference evidence="1" key="1">
    <citation type="submission" date="2014-09" db="EMBL/GenBank/DDBJ databases">
        <authorList>
            <person name="Magalhaes I.L.F."/>
            <person name="Oliveira U."/>
            <person name="Santos F.R."/>
            <person name="Vidigal T.H.D.A."/>
            <person name="Brescovit A.D."/>
            <person name="Santos A.J."/>
        </authorList>
    </citation>
    <scope>NUCLEOTIDE SEQUENCE</scope>
    <source>
        <tissue evidence="1">Shoot tissue taken approximately 20 cm above the soil surface</tissue>
    </source>
</reference>